<dbReference type="KEGG" id="pchm:VFPPC_13541"/>
<feature type="signal peptide" evidence="1">
    <location>
        <begin position="1"/>
        <end position="15"/>
    </location>
</feature>
<dbReference type="AlphaFoldDB" id="A0A179F2I6"/>
<dbReference type="EMBL" id="LSBJ02000002">
    <property type="protein sequence ID" value="OAQ59647.1"/>
    <property type="molecule type" value="Genomic_DNA"/>
</dbReference>
<reference evidence="2 3" key="1">
    <citation type="journal article" date="2016" name="PLoS Pathog.">
        <title>Biosynthesis of antibiotic leucinostatins in bio-control fungus Purpureocillium lilacinum and their inhibition on phytophthora revealed by genome mining.</title>
        <authorList>
            <person name="Wang G."/>
            <person name="Liu Z."/>
            <person name="Lin R."/>
            <person name="Li E."/>
            <person name="Mao Z."/>
            <person name="Ling J."/>
            <person name="Yang Y."/>
            <person name="Yin W.B."/>
            <person name="Xie B."/>
        </authorList>
    </citation>
    <scope>NUCLEOTIDE SEQUENCE [LARGE SCALE GENOMIC DNA]</scope>
    <source>
        <strain evidence="2">170</strain>
    </source>
</reference>
<evidence type="ECO:0000256" key="1">
    <source>
        <dbReference type="SAM" id="SignalP"/>
    </source>
</evidence>
<dbReference type="GeneID" id="28855310"/>
<keyword evidence="3" id="KW-1185">Reference proteome</keyword>
<sequence length="73" mass="7273">MKFAVVLSLVAAASAASLTRRLDACPTAGGSPCGIVTALGSSVTYPNCKCNPTCEGDVTFVGIKAHVQIGTCA</sequence>
<accession>A0A179F2I6</accession>
<evidence type="ECO:0000313" key="2">
    <source>
        <dbReference type="EMBL" id="OAQ59647.1"/>
    </source>
</evidence>
<comment type="caution">
    <text evidence="2">The sequence shown here is derived from an EMBL/GenBank/DDBJ whole genome shotgun (WGS) entry which is preliminary data.</text>
</comment>
<organism evidence="2 3">
    <name type="scientific">Pochonia chlamydosporia 170</name>
    <dbReference type="NCBI Taxonomy" id="1380566"/>
    <lineage>
        <taxon>Eukaryota</taxon>
        <taxon>Fungi</taxon>
        <taxon>Dikarya</taxon>
        <taxon>Ascomycota</taxon>
        <taxon>Pezizomycotina</taxon>
        <taxon>Sordariomycetes</taxon>
        <taxon>Hypocreomycetidae</taxon>
        <taxon>Hypocreales</taxon>
        <taxon>Clavicipitaceae</taxon>
        <taxon>Pochonia</taxon>
    </lineage>
</organism>
<proteinExistence type="predicted"/>
<feature type="chain" id="PRO_5012633506" evidence="1">
    <location>
        <begin position="16"/>
        <end position="73"/>
    </location>
</feature>
<name>A0A179F2I6_METCM</name>
<dbReference type="Proteomes" id="UP000078397">
    <property type="component" value="Unassembled WGS sequence"/>
</dbReference>
<protein>
    <submittedName>
        <fullName evidence="2">Uncharacterized protein</fullName>
    </submittedName>
</protein>
<dbReference type="RefSeq" id="XP_018137640.1">
    <property type="nucleotide sequence ID" value="XM_018291316.1"/>
</dbReference>
<gene>
    <name evidence="2" type="ORF">VFPPC_13541</name>
</gene>
<evidence type="ECO:0000313" key="3">
    <source>
        <dbReference type="Proteomes" id="UP000078397"/>
    </source>
</evidence>
<dbReference type="OrthoDB" id="4959954at2759"/>
<keyword evidence="1" id="KW-0732">Signal</keyword>